<sequence>MDRSKRNSIAGFPPRLERIEDFDGGGGGDGTVSQVGRVWTSSYRALISAFSRLTRLDDFTCEKIGSGFFSEVFKVRHKTSDQVMALKMNILSSNRANMLKEIQLMNRLSHPNILRFMGVCVHQGQLHALTEYINCGNLEQLLDGNQHLPWMVRVKLAYDIALGLSYLHYKGIFHRDLTSKCEEPQNSTNPMEGGSEWGAQFCIAEENCLIKHDENGYSAVVGDFGLAEKIPDCSEKLPVVGSPFWMAPEVLRDEPYNEKADVFSYGIILCEIIARIQADPDYLPRTENFGLDYDAFQHMVGDCPPDFLQMTFNCCNMDPKLRPSFADIVKTLEEILNRLRNEESERERKLPNLDGPERKPISISKGLIEKGQGIKRLSSLDDKIPPKSPRPRRNILLSRSQSDIFSRKPSRKINVQDPYYTPSKGAARKVNPFNAREDLKGGKIKFFDMPSKSVISLVFDLHSPEAEDCLKASQLLSRQAYSTDWQEFSFSPGRRCRSLPVSPELLHKDYVPFGGLSSTVSRCDSTQLGAEMRQKLLSSSKYGVSEIPPFQVRSHRQDSPSVPEQEEDMDYSDGPESQEENGFCPVKNTREDPGYNQLLMQAQPESLRYKGRSAQNSVNSEDGSSLRVFASCASSEDMEVEDEIRKNLLPEASKPPFSVNPSVELGRDTLSFEVLDMDSSAPLSLAPPNMSASGSTQSKCDI</sequence>
<dbReference type="AlphaFoldDB" id="A0A8C3FCS8"/>
<evidence type="ECO:0000256" key="10">
    <source>
        <dbReference type="ARBA" id="ARBA00022777"/>
    </source>
</evidence>
<dbReference type="GO" id="GO:0004713">
    <property type="term" value="F:protein tyrosine kinase activity"/>
    <property type="evidence" value="ECO:0007669"/>
    <property type="project" value="UniProtKB-KW"/>
</dbReference>
<evidence type="ECO:0000256" key="4">
    <source>
        <dbReference type="ARBA" id="ARBA00013203"/>
    </source>
</evidence>
<feature type="region of interest" description="Disordered" evidence="17">
    <location>
        <begin position="680"/>
        <end position="702"/>
    </location>
</feature>
<keyword evidence="6" id="KW-0597">Phosphoprotein</keyword>
<organism evidence="19 20">
    <name type="scientific">Chrysemys picta bellii</name>
    <name type="common">Western painted turtle</name>
    <name type="synonym">Emys bellii</name>
    <dbReference type="NCBI Taxonomy" id="8478"/>
    <lineage>
        <taxon>Eukaryota</taxon>
        <taxon>Metazoa</taxon>
        <taxon>Chordata</taxon>
        <taxon>Craniata</taxon>
        <taxon>Vertebrata</taxon>
        <taxon>Euteleostomi</taxon>
        <taxon>Archelosauria</taxon>
        <taxon>Testudinata</taxon>
        <taxon>Testudines</taxon>
        <taxon>Cryptodira</taxon>
        <taxon>Durocryptodira</taxon>
        <taxon>Testudinoidea</taxon>
        <taxon>Emydidae</taxon>
        <taxon>Chrysemys</taxon>
    </lineage>
</organism>
<dbReference type="SUPFAM" id="SSF56112">
    <property type="entry name" value="Protein kinase-like (PK-like)"/>
    <property type="match status" value="1"/>
</dbReference>
<evidence type="ECO:0000256" key="9">
    <source>
        <dbReference type="ARBA" id="ARBA00022741"/>
    </source>
</evidence>
<protein>
    <recommendedName>
        <fullName evidence="4">dual-specificity kinase</fullName>
        <ecNumber evidence="4">2.7.12.1</ecNumber>
    </recommendedName>
</protein>
<comment type="similarity">
    <text evidence="3">Belongs to the protein kinase superfamily. TKL Ser/Thr protein kinase family.</text>
</comment>
<comment type="catalytic activity">
    <reaction evidence="16">
        <text>L-tyrosyl-[protein] + ATP = O-phospho-L-tyrosyl-[protein] + ADP + H(+)</text>
        <dbReference type="Rhea" id="RHEA:10596"/>
        <dbReference type="Rhea" id="RHEA-COMP:10136"/>
        <dbReference type="Rhea" id="RHEA-COMP:20101"/>
        <dbReference type="ChEBI" id="CHEBI:15378"/>
        <dbReference type="ChEBI" id="CHEBI:30616"/>
        <dbReference type="ChEBI" id="CHEBI:46858"/>
        <dbReference type="ChEBI" id="CHEBI:61978"/>
        <dbReference type="ChEBI" id="CHEBI:456216"/>
        <dbReference type="EC" id="2.7.12.1"/>
    </reaction>
</comment>
<comment type="cofactor">
    <cofactor evidence="2">
        <name>Mg(2+)</name>
        <dbReference type="ChEBI" id="CHEBI:18420"/>
    </cofactor>
</comment>
<keyword evidence="13" id="KW-0829">Tyrosine-protein kinase</keyword>
<dbReference type="InterPro" id="IPR050940">
    <property type="entry name" value="Actin_reg-Ser/Thr_kinase"/>
</dbReference>
<comment type="cofactor">
    <cofactor evidence="1">
        <name>Mn(2+)</name>
        <dbReference type="ChEBI" id="CHEBI:29035"/>
    </cofactor>
</comment>
<evidence type="ECO:0000256" key="13">
    <source>
        <dbReference type="ARBA" id="ARBA00023137"/>
    </source>
</evidence>
<evidence type="ECO:0000256" key="8">
    <source>
        <dbReference type="ARBA" id="ARBA00022723"/>
    </source>
</evidence>
<gene>
    <name evidence="19" type="primary">TESK2</name>
</gene>
<dbReference type="EC" id="2.7.12.1" evidence="4"/>
<evidence type="ECO:0000256" key="11">
    <source>
        <dbReference type="ARBA" id="ARBA00022840"/>
    </source>
</evidence>
<dbReference type="Ensembl" id="ENSCPBT00000008244.1">
    <property type="protein sequence ID" value="ENSCPBP00000006853.1"/>
    <property type="gene ID" value="ENSCPBG00000005403.1"/>
</dbReference>
<dbReference type="GO" id="GO:0004674">
    <property type="term" value="F:protein serine/threonine kinase activity"/>
    <property type="evidence" value="ECO:0007669"/>
    <property type="project" value="UniProtKB-KW"/>
</dbReference>
<dbReference type="PROSITE" id="PS00107">
    <property type="entry name" value="PROTEIN_KINASE_ATP"/>
    <property type="match status" value="1"/>
</dbReference>
<dbReference type="GO" id="GO:0005524">
    <property type="term" value="F:ATP binding"/>
    <property type="evidence" value="ECO:0007669"/>
    <property type="project" value="UniProtKB-UniRule"/>
</dbReference>
<keyword evidence="20" id="KW-1185">Reference proteome</keyword>
<dbReference type="GeneTree" id="ENSGT00940000158765"/>
<evidence type="ECO:0000256" key="12">
    <source>
        <dbReference type="ARBA" id="ARBA00022842"/>
    </source>
</evidence>
<feature type="compositionally biased region" description="Basic and acidic residues" evidence="17">
    <location>
        <begin position="343"/>
        <end position="360"/>
    </location>
</feature>
<dbReference type="FunFam" id="1.10.510.10:FF:002766">
    <property type="match status" value="1"/>
</dbReference>
<evidence type="ECO:0000256" key="16">
    <source>
        <dbReference type="ARBA" id="ARBA00051680"/>
    </source>
</evidence>
<dbReference type="InterPro" id="IPR017441">
    <property type="entry name" value="Protein_kinase_ATP_BS"/>
</dbReference>
<dbReference type="InterPro" id="IPR000719">
    <property type="entry name" value="Prot_kinase_dom"/>
</dbReference>
<feature type="compositionally biased region" description="Acidic residues" evidence="17">
    <location>
        <begin position="564"/>
        <end position="579"/>
    </location>
</feature>
<dbReference type="OMA" id="REAWPFR"/>
<dbReference type="Gene3D" id="3.30.200.20">
    <property type="entry name" value="Phosphorylase Kinase, domain 1"/>
    <property type="match status" value="1"/>
</dbReference>
<dbReference type="GO" id="GO:0005737">
    <property type="term" value="C:cytoplasm"/>
    <property type="evidence" value="ECO:0007669"/>
    <property type="project" value="TreeGrafter"/>
</dbReference>
<dbReference type="GO" id="GO:0030036">
    <property type="term" value="P:actin cytoskeleton organization"/>
    <property type="evidence" value="ECO:0007669"/>
    <property type="project" value="TreeGrafter"/>
</dbReference>
<accession>A0A8C3FCS8</accession>
<keyword evidence="9" id="KW-0547">Nucleotide-binding</keyword>
<dbReference type="PROSITE" id="PS50011">
    <property type="entry name" value="PROTEIN_KINASE_DOM"/>
    <property type="match status" value="1"/>
</dbReference>
<keyword evidence="12" id="KW-0460">Magnesium</keyword>
<keyword evidence="7" id="KW-0808">Transferase</keyword>
<dbReference type="Pfam" id="PF00069">
    <property type="entry name" value="Pkinase"/>
    <property type="match status" value="1"/>
</dbReference>
<dbReference type="GO" id="GO:0016604">
    <property type="term" value="C:nuclear body"/>
    <property type="evidence" value="ECO:0007669"/>
    <property type="project" value="Ensembl"/>
</dbReference>
<comment type="catalytic activity">
    <reaction evidence="15">
        <text>L-threonyl-[protein] + ATP = O-phospho-L-threonyl-[protein] + ADP + H(+)</text>
        <dbReference type="Rhea" id="RHEA:46608"/>
        <dbReference type="Rhea" id="RHEA-COMP:11060"/>
        <dbReference type="Rhea" id="RHEA-COMP:11605"/>
        <dbReference type="ChEBI" id="CHEBI:15378"/>
        <dbReference type="ChEBI" id="CHEBI:30013"/>
        <dbReference type="ChEBI" id="CHEBI:30616"/>
        <dbReference type="ChEBI" id="CHEBI:61977"/>
        <dbReference type="ChEBI" id="CHEBI:456216"/>
        <dbReference type="EC" id="2.7.12.1"/>
    </reaction>
</comment>
<dbReference type="CDD" id="cd14155">
    <property type="entry name" value="PKc_TESK"/>
    <property type="match status" value="1"/>
</dbReference>
<keyword evidence="11" id="KW-0067">ATP-binding</keyword>
<dbReference type="Pfam" id="PF07714">
    <property type="entry name" value="PK_Tyr_Ser-Thr"/>
    <property type="match status" value="1"/>
</dbReference>
<dbReference type="PANTHER" id="PTHR46485">
    <property type="entry name" value="LIM DOMAIN KINASE 1"/>
    <property type="match status" value="1"/>
</dbReference>
<dbReference type="GO" id="GO:0004712">
    <property type="term" value="F:protein serine/threonine/tyrosine kinase activity"/>
    <property type="evidence" value="ECO:0007669"/>
    <property type="project" value="UniProtKB-EC"/>
</dbReference>
<dbReference type="GeneID" id="101953451"/>
<dbReference type="RefSeq" id="XP_042700979.1">
    <property type="nucleotide sequence ID" value="XM_042845045.2"/>
</dbReference>
<reference evidence="19" key="1">
    <citation type="journal article" date="2015" name="Genome Biol. Evol.">
        <title>Physical Mapping and Refinement of the Painted Turtle Genome (Chrysemys picta) Inform Amniote Genome Evolution and Challenge Turtle-Bird Chromosomal Conservation.</title>
        <authorList>
            <person name="Badenhorst D."/>
            <person name="Hillier L.W."/>
            <person name="Literman R."/>
            <person name="Montiel E.E."/>
            <person name="Radhakrishnan S."/>
            <person name="Shen Y."/>
            <person name="Minx P."/>
            <person name="Janes D.E."/>
            <person name="Warren W.C."/>
            <person name="Edwards S.V."/>
            <person name="Valenzuela N."/>
        </authorList>
    </citation>
    <scope>NUCLEOTIDE SEQUENCE [LARGE SCALE GENOMIC DNA]</scope>
</reference>
<dbReference type="PANTHER" id="PTHR46485:SF6">
    <property type="entry name" value="DUAL SPECIFICITY TESTIS-SPECIFIC PROTEIN KINASE 2"/>
    <property type="match status" value="1"/>
</dbReference>
<dbReference type="CTD" id="10420"/>
<evidence type="ECO:0000259" key="18">
    <source>
        <dbReference type="PROSITE" id="PS50011"/>
    </source>
</evidence>
<feature type="region of interest" description="Disordered" evidence="17">
    <location>
        <begin position="343"/>
        <end position="365"/>
    </location>
</feature>
<dbReference type="Proteomes" id="UP000694380">
    <property type="component" value="Chromosome 8"/>
</dbReference>
<feature type="compositionally biased region" description="Polar residues" evidence="17">
    <location>
        <begin position="690"/>
        <end position="702"/>
    </location>
</feature>
<proteinExistence type="inferred from homology"/>
<evidence type="ECO:0000256" key="7">
    <source>
        <dbReference type="ARBA" id="ARBA00022679"/>
    </source>
</evidence>
<evidence type="ECO:0000313" key="19">
    <source>
        <dbReference type="Ensembl" id="ENSCPBP00000006853.1"/>
    </source>
</evidence>
<dbReference type="Gene3D" id="1.10.510.10">
    <property type="entry name" value="Transferase(Phosphotransferase) domain 1"/>
    <property type="match status" value="1"/>
</dbReference>
<keyword evidence="8" id="KW-0479">Metal-binding</keyword>
<dbReference type="FunFam" id="1.10.510.10:FF:000202">
    <property type="entry name" value="Dual specificity testis-specific protein kinase 2"/>
    <property type="match status" value="1"/>
</dbReference>
<reference evidence="19" key="2">
    <citation type="submission" date="2025-08" db="UniProtKB">
        <authorList>
            <consortium name="Ensembl"/>
        </authorList>
    </citation>
    <scope>IDENTIFICATION</scope>
</reference>
<feature type="domain" description="Protein kinase" evidence="18">
    <location>
        <begin position="58"/>
        <end position="336"/>
    </location>
</feature>
<name>A0A8C3FCS8_CHRPI</name>
<dbReference type="RefSeq" id="XP_042700980.1">
    <property type="nucleotide sequence ID" value="XM_042845046.2"/>
</dbReference>
<keyword evidence="5" id="KW-0723">Serine/threonine-protein kinase</keyword>
<dbReference type="GO" id="GO:0046872">
    <property type="term" value="F:metal ion binding"/>
    <property type="evidence" value="ECO:0007669"/>
    <property type="project" value="UniProtKB-KW"/>
</dbReference>
<evidence type="ECO:0000256" key="15">
    <source>
        <dbReference type="ARBA" id="ARBA00049308"/>
    </source>
</evidence>
<evidence type="ECO:0000256" key="1">
    <source>
        <dbReference type="ARBA" id="ARBA00001936"/>
    </source>
</evidence>
<dbReference type="FunFam" id="3.30.200.20:FF:000134">
    <property type="entry name" value="Dual specificity testis-specific protein kinase 2"/>
    <property type="match status" value="1"/>
</dbReference>
<evidence type="ECO:0000256" key="17">
    <source>
        <dbReference type="SAM" id="MobiDB-lite"/>
    </source>
</evidence>
<dbReference type="InterPro" id="IPR001245">
    <property type="entry name" value="Ser-Thr/Tyr_kinase_cat_dom"/>
</dbReference>
<evidence type="ECO:0000256" key="6">
    <source>
        <dbReference type="ARBA" id="ARBA00022553"/>
    </source>
</evidence>
<dbReference type="InterPro" id="IPR011009">
    <property type="entry name" value="Kinase-like_dom_sf"/>
</dbReference>
<reference evidence="19" key="3">
    <citation type="submission" date="2025-09" db="UniProtKB">
        <authorList>
            <consortium name="Ensembl"/>
        </authorList>
    </citation>
    <scope>IDENTIFICATION</scope>
</reference>
<evidence type="ECO:0000256" key="14">
    <source>
        <dbReference type="ARBA" id="ARBA00049003"/>
    </source>
</evidence>
<comment type="catalytic activity">
    <reaction evidence="14">
        <text>L-seryl-[protein] + ATP = O-phospho-L-seryl-[protein] + ADP + H(+)</text>
        <dbReference type="Rhea" id="RHEA:17989"/>
        <dbReference type="Rhea" id="RHEA-COMP:9863"/>
        <dbReference type="Rhea" id="RHEA-COMP:11604"/>
        <dbReference type="ChEBI" id="CHEBI:15378"/>
        <dbReference type="ChEBI" id="CHEBI:29999"/>
        <dbReference type="ChEBI" id="CHEBI:30616"/>
        <dbReference type="ChEBI" id="CHEBI:83421"/>
        <dbReference type="ChEBI" id="CHEBI:456216"/>
        <dbReference type="EC" id="2.7.12.1"/>
    </reaction>
</comment>
<feature type="region of interest" description="Disordered" evidence="17">
    <location>
        <begin position="548"/>
        <end position="585"/>
    </location>
</feature>
<evidence type="ECO:0000256" key="5">
    <source>
        <dbReference type="ARBA" id="ARBA00022527"/>
    </source>
</evidence>
<evidence type="ECO:0000256" key="3">
    <source>
        <dbReference type="ARBA" id="ARBA00005843"/>
    </source>
</evidence>
<evidence type="ECO:0000256" key="2">
    <source>
        <dbReference type="ARBA" id="ARBA00001946"/>
    </source>
</evidence>
<dbReference type="OrthoDB" id="20134at2759"/>
<evidence type="ECO:0000313" key="20">
    <source>
        <dbReference type="Proteomes" id="UP000694380"/>
    </source>
</evidence>
<keyword evidence="10" id="KW-0418">Kinase</keyword>